<dbReference type="Pfam" id="PF13399">
    <property type="entry name" value="LytR_C"/>
    <property type="match status" value="1"/>
</dbReference>
<dbReference type="InterPro" id="IPR027381">
    <property type="entry name" value="LytR/CpsA/Psr_C"/>
</dbReference>
<evidence type="ECO:0000256" key="1">
    <source>
        <dbReference type="SAM" id="Phobius"/>
    </source>
</evidence>
<protein>
    <submittedName>
        <fullName evidence="3">LytR cell envelope-related transcriptional attenuator</fullName>
    </submittedName>
</protein>
<name>A0A317QJU5_9ACTN</name>
<comment type="caution">
    <text evidence="3">The sequence shown here is derived from an EMBL/GenBank/DDBJ whole genome shotgun (WGS) entry which is preliminary data.</text>
</comment>
<evidence type="ECO:0000259" key="2">
    <source>
        <dbReference type="Pfam" id="PF13399"/>
    </source>
</evidence>
<evidence type="ECO:0000313" key="3">
    <source>
        <dbReference type="EMBL" id="PWW23622.1"/>
    </source>
</evidence>
<dbReference type="EMBL" id="QGTX01000001">
    <property type="protein sequence ID" value="PWW23622.1"/>
    <property type="molecule type" value="Genomic_DNA"/>
</dbReference>
<dbReference type="Gene3D" id="3.30.70.2390">
    <property type="match status" value="1"/>
</dbReference>
<keyword evidence="1" id="KW-1133">Transmembrane helix</keyword>
<evidence type="ECO:0000313" key="4">
    <source>
        <dbReference type="Proteomes" id="UP000246661"/>
    </source>
</evidence>
<organism evidence="3 4">
    <name type="scientific">Geodermatophilus normandii</name>
    <dbReference type="NCBI Taxonomy" id="1137989"/>
    <lineage>
        <taxon>Bacteria</taxon>
        <taxon>Bacillati</taxon>
        <taxon>Actinomycetota</taxon>
        <taxon>Actinomycetes</taxon>
        <taxon>Geodermatophilales</taxon>
        <taxon>Geodermatophilaceae</taxon>
        <taxon>Geodermatophilus</taxon>
    </lineage>
</organism>
<dbReference type="RefSeq" id="WP_110005986.1">
    <property type="nucleotide sequence ID" value="NZ_QGTX01000001.1"/>
</dbReference>
<feature type="domain" description="LytR/CpsA/Psr regulator C-terminal" evidence="2">
    <location>
        <begin position="68"/>
        <end position="155"/>
    </location>
</feature>
<dbReference type="Proteomes" id="UP000246661">
    <property type="component" value="Unassembled WGS sequence"/>
</dbReference>
<keyword evidence="1" id="KW-0472">Membrane</keyword>
<dbReference type="AlphaFoldDB" id="A0A317QJU5"/>
<keyword evidence="1" id="KW-0812">Transmembrane</keyword>
<reference evidence="4" key="1">
    <citation type="submission" date="2018-05" db="EMBL/GenBank/DDBJ databases">
        <authorList>
            <person name="Klenk H.-P."/>
            <person name="Huntemann M."/>
            <person name="Clum A."/>
            <person name="Pillay M."/>
            <person name="Palaniappan K."/>
            <person name="Varghese N."/>
            <person name="Mikhailova N."/>
            <person name="Stamatis D."/>
            <person name="Reddy T."/>
            <person name="Daum C."/>
            <person name="Shapiro N."/>
            <person name="Ivanova N."/>
            <person name="Kyrpides N."/>
            <person name="Woyke T."/>
        </authorList>
    </citation>
    <scope>NUCLEOTIDE SEQUENCE [LARGE SCALE GENOMIC DNA]</scope>
    <source>
        <strain evidence="4">DSM 45417</strain>
    </source>
</reference>
<gene>
    <name evidence="3" type="ORF">JD79_02797</name>
</gene>
<feature type="transmembrane region" description="Helical" evidence="1">
    <location>
        <begin position="21"/>
        <end position="39"/>
    </location>
</feature>
<sequence>MSTSTDSPPARPRRDRRPVPPLVFLLVLALAALGVWWKVLDDAGVREDAAQAACETAAAAPPSLDPSTVTVRVYNASDLAGKAQEVADQLTQRGFVVDEVANDPTDREVAGPGEIRHGARGSDAARYLALFLPGAGAFQDTRADARVDLVIGPDFPGLASPEDVAATLSPIASAEAAC</sequence>
<dbReference type="OrthoDB" id="4864198at2"/>
<proteinExistence type="predicted"/>
<accession>A0A317QJU5</accession>
<keyword evidence="4" id="KW-1185">Reference proteome</keyword>